<organism evidence="1 2">
    <name type="scientific">Trichinella nativa</name>
    <dbReference type="NCBI Taxonomy" id="6335"/>
    <lineage>
        <taxon>Eukaryota</taxon>
        <taxon>Metazoa</taxon>
        <taxon>Ecdysozoa</taxon>
        <taxon>Nematoda</taxon>
        <taxon>Enoplea</taxon>
        <taxon>Dorylaimia</taxon>
        <taxon>Trichinellida</taxon>
        <taxon>Trichinellidae</taxon>
        <taxon>Trichinella</taxon>
    </lineage>
</organism>
<name>A0A0V1LV37_9BILA</name>
<sequence>MNESMTDGLNCHVTSAVAHDDAFLGRLAFHELCIAKAINFGRFLALPDAYNTSQRLAPFESNACSWLEYLIGSNVSSQMTLNSADK</sequence>
<gene>
    <name evidence="1" type="ORF">T02_8345</name>
</gene>
<accession>A0A0V1LV37</accession>
<keyword evidence="2" id="KW-1185">Reference proteome</keyword>
<proteinExistence type="predicted"/>
<dbReference type="Proteomes" id="UP000054721">
    <property type="component" value="Unassembled WGS sequence"/>
</dbReference>
<reference evidence="1 2" key="1">
    <citation type="submission" date="2015-05" db="EMBL/GenBank/DDBJ databases">
        <title>Evolution of Trichinella species and genotypes.</title>
        <authorList>
            <person name="Korhonen P.K."/>
            <person name="Edoardo P."/>
            <person name="Giuseppe L.R."/>
            <person name="Gasser R.B."/>
        </authorList>
    </citation>
    <scope>NUCLEOTIDE SEQUENCE [LARGE SCALE GENOMIC DNA]</scope>
    <source>
        <strain evidence="1">ISS10</strain>
    </source>
</reference>
<dbReference type="AlphaFoldDB" id="A0A0V1LV37"/>
<evidence type="ECO:0000313" key="2">
    <source>
        <dbReference type="Proteomes" id="UP000054721"/>
    </source>
</evidence>
<protein>
    <submittedName>
        <fullName evidence="1">Uncharacterized protein</fullName>
    </submittedName>
</protein>
<evidence type="ECO:0000313" key="1">
    <source>
        <dbReference type="EMBL" id="KRZ63402.1"/>
    </source>
</evidence>
<dbReference type="EMBL" id="JYDW01000001">
    <property type="protein sequence ID" value="KRZ63402.1"/>
    <property type="molecule type" value="Genomic_DNA"/>
</dbReference>
<comment type="caution">
    <text evidence="1">The sequence shown here is derived from an EMBL/GenBank/DDBJ whole genome shotgun (WGS) entry which is preliminary data.</text>
</comment>